<dbReference type="Gene3D" id="3.90.550.10">
    <property type="entry name" value="Spore Coat Polysaccharide Biosynthesis Protein SpsA, Chain A"/>
    <property type="match status" value="1"/>
</dbReference>
<dbReference type="InterPro" id="IPR029044">
    <property type="entry name" value="Nucleotide-diphossugar_trans"/>
</dbReference>
<reference evidence="1" key="1">
    <citation type="submission" date="2018-06" db="EMBL/GenBank/DDBJ databases">
        <authorList>
            <person name="Zhirakovskaya E."/>
        </authorList>
    </citation>
    <scope>NUCLEOTIDE SEQUENCE</scope>
</reference>
<evidence type="ECO:0000313" key="1">
    <source>
        <dbReference type="EMBL" id="VAW83499.1"/>
    </source>
</evidence>
<proteinExistence type="predicted"/>
<dbReference type="PANTHER" id="PTHR36529:SF1">
    <property type="entry name" value="GLYCOSYLTRANSFERASE"/>
    <property type="match status" value="1"/>
</dbReference>
<dbReference type="SUPFAM" id="SSF53448">
    <property type="entry name" value="Nucleotide-diphospho-sugar transferases"/>
    <property type="match status" value="1"/>
</dbReference>
<dbReference type="PANTHER" id="PTHR36529">
    <property type="entry name" value="SLL1095 PROTEIN"/>
    <property type="match status" value="1"/>
</dbReference>
<dbReference type="EMBL" id="UOFM01000553">
    <property type="protein sequence ID" value="VAW83499.1"/>
    <property type="molecule type" value="Genomic_DNA"/>
</dbReference>
<dbReference type="InterPro" id="IPR018641">
    <property type="entry name" value="Trfase_1_rSAM/seldom-assoc"/>
</dbReference>
<name>A0A3B0ZB58_9ZZZZ</name>
<protein>
    <recommendedName>
        <fullName evidence="2">Glycosyltransferase</fullName>
    </recommendedName>
</protein>
<organism evidence="1">
    <name type="scientific">hydrothermal vent metagenome</name>
    <dbReference type="NCBI Taxonomy" id="652676"/>
    <lineage>
        <taxon>unclassified sequences</taxon>
        <taxon>metagenomes</taxon>
        <taxon>ecological metagenomes</taxon>
    </lineage>
</organism>
<accession>A0A3B0ZB58</accession>
<dbReference type="AlphaFoldDB" id="A0A3B0ZB58"/>
<sequence>MFEQGAFRYPDACIIIFARAPEHGRVKTRLAAGIGADAALVVYRQLLEHTLQTVAGSQLAPFELHIEGDMTHPFVQHIAAQTGAKLVMQEGGDLGERMYRALDQALQHCETALVIGTDCPVMDAAYLEHALRQLAGSTGVVLGPSEDGGYVLIGTSQADKRVFRHISWGCDSVMQQTRTALGAAGINFSELDVLWDIDYLEDFRRWQRVSQMST</sequence>
<evidence type="ECO:0008006" key="2">
    <source>
        <dbReference type="Google" id="ProtNLM"/>
    </source>
</evidence>
<dbReference type="NCBIfam" id="TIGR04282">
    <property type="entry name" value="glyco_like_cofC"/>
    <property type="match status" value="1"/>
</dbReference>
<dbReference type="Pfam" id="PF09837">
    <property type="entry name" value="DUF2064"/>
    <property type="match status" value="1"/>
</dbReference>
<gene>
    <name evidence="1" type="ORF">MNBD_GAMMA14-633</name>
</gene>